<comment type="caution">
    <text evidence="7">The sequence shown here is derived from an EMBL/GenBank/DDBJ whole genome shotgun (WGS) entry which is preliminary data.</text>
</comment>
<gene>
    <name evidence="7" type="ORF">E3P86_03951</name>
</gene>
<dbReference type="InterPro" id="IPR019453">
    <property type="entry name" value="VPS39/TGFA1_Znf"/>
</dbReference>
<evidence type="ECO:0000313" key="8">
    <source>
        <dbReference type="Proteomes" id="UP000310689"/>
    </source>
</evidence>
<dbReference type="InterPro" id="IPR019452">
    <property type="entry name" value="VPS39/TGF_beta_rcpt-assoc_1"/>
</dbReference>
<dbReference type="AlphaFoldDB" id="A0A4T0IG86"/>
<feature type="domain" description="Vacuolar sorting protein 39/Transforming growth factor beta receptor-associated zinc finger" evidence="6">
    <location>
        <begin position="940"/>
        <end position="980"/>
    </location>
</feature>
<dbReference type="GO" id="GO:0000329">
    <property type="term" value="C:fungal-type vacuole membrane"/>
    <property type="evidence" value="ECO:0007669"/>
    <property type="project" value="TreeGrafter"/>
</dbReference>
<keyword evidence="2" id="KW-0472">Membrane</keyword>
<dbReference type="GO" id="GO:0034058">
    <property type="term" value="P:endosomal vesicle fusion"/>
    <property type="evidence" value="ECO:0007669"/>
    <property type="project" value="TreeGrafter"/>
</dbReference>
<feature type="domain" description="Vacuolar sorting protein 39/Transforming growth factor beta receptor-associated" evidence="5">
    <location>
        <begin position="548"/>
        <end position="656"/>
    </location>
</feature>
<evidence type="ECO:0000313" key="7">
    <source>
        <dbReference type="EMBL" id="TIB27993.1"/>
    </source>
</evidence>
<evidence type="ECO:0008006" key="9">
    <source>
        <dbReference type="Google" id="ProtNLM"/>
    </source>
</evidence>
<reference evidence="7 8" key="1">
    <citation type="submission" date="2019-03" db="EMBL/GenBank/DDBJ databases">
        <title>Sequencing 23 genomes of Wallemia ichthyophaga.</title>
        <authorList>
            <person name="Gostincar C."/>
        </authorList>
    </citation>
    <scope>NUCLEOTIDE SEQUENCE [LARGE SCALE GENOMIC DNA]</scope>
    <source>
        <strain evidence="7 8">EXF-6200</strain>
    </source>
</reference>
<evidence type="ECO:0000259" key="6">
    <source>
        <dbReference type="Pfam" id="PF10367"/>
    </source>
</evidence>
<comment type="similarity">
    <text evidence="3">Belongs to the VAM6/VPS39 family.</text>
</comment>
<evidence type="ECO:0000256" key="1">
    <source>
        <dbReference type="ARBA" id="ARBA00004184"/>
    </source>
</evidence>
<dbReference type="Pfam" id="PF10367">
    <property type="entry name" value="zf-Vps39_C"/>
    <property type="match status" value="1"/>
</dbReference>
<name>A0A4T0IG86_WALIC</name>
<dbReference type="GO" id="GO:0006914">
    <property type="term" value="P:autophagy"/>
    <property type="evidence" value="ECO:0007669"/>
    <property type="project" value="TreeGrafter"/>
</dbReference>
<organism evidence="7 8">
    <name type="scientific">Wallemia ichthyophaga</name>
    <dbReference type="NCBI Taxonomy" id="245174"/>
    <lineage>
        <taxon>Eukaryota</taxon>
        <taxon>Fungi</taxon>
        <taxon>Dikarya</taxon>
        <taxon>Basidiomycota</taxon>
        <taxon>Wallemiomycotina</taxon>
        <taxon>Wallemiomycetes</taxon>
        <taxon>Wallemiales</taxon>
        <taxon>Wallemiaceae</taxon>
        <taxon>Wallemia</taxon>
    </lineage>
</organism>
<feature type="region of interest" description="Disordered" evidence="4">
    <location>
        <begin position="456"/>
        <end position="480"/>
    </location>
</feature>
<dbReference type="EMBL" id="SPOI01000374">
    <property type="protein sequence ID" value="TIB27993.1"/>
    <property type="molecule type" value="Genomic_DNA"/>
</dbReference>
<evidence type="ECO:0000259" key="5">
    <source>
        <dbReference type="Pfam" id="PF10366"/>
    </source>
</evidence>
<dbReference type="PANTHER" id="PTHR12894">
    <property type="entry name" value="CNH DOMAIN CONTAINING"/>
    <property type="match status" value="1"/>
</dbReference>
<sequence>MAVELKLKINNTHTNGLVEHNQRICLASASSILSYSMDWTILDSYKDTRKLLESLEILQQPQLMAILGDSTLSLHKMADLRDITLSIKNVVAISTLNSTHSSLSAEAAMQGRKRGTSKRRIRLRPIDTLETPTPIQSLLAVVTKRKVSVYTWTQDTAQHTDIPLPNTPKLVKILNPYTTFIAYSASEYSLIQFDIKSQSVYSINDVILPSTNKSSLTANLTGFLYRSKPLMTPLDSEHIILVDGTQVLVIDQDGVIAKSTTIPASADDIASARPFIYITIPPYSNETGSTHVYSSYTLELVQVLPVVCSFLHKSSSVLYVDAPDGVSTIELVNTKLLIDSSVKQGKYDEALALLDSGSGIDITQAEHAELHLKILQLYSISLVDAGLVDDAIDIFIELHTNPAKVIALFPENISGRLYTPTHEWSILFGDFAKLYKHVDERGESECEDAIHNSASMSSIKSDTDSASVKSNGTARTAKKEKSSIEALLRYLTDRRQKLKGSMSQKKHSACTSLNVKLTDHTKQQLLDLPSSPAESLNGSELAVLAAVVDTALFKAYIETRPALVGSLCRLENHCQPEEVEVSLLDRRKYSELVSLYKSKNMHGKALDLLKRLCLESESETENENGNEESDLEPCIAYTQQLGREYIDLILDKSRWMFDVNKDLAIQIFIADDERVESLPRLRVAHYLHDIDSHLSLRYLKYATEEINDQDPALHDYYADALLQATLHSRNTPSFDSTYASYVAFLSGSQQYAPKERLRGIPADALLLARAILADRLGRHDDALRLYALNLRDYESAKKYCNHVESKDRSIYTKLLKLYLRCDERTAPASYYKTSSASASVSPSPTPSRTPISDDTSNPLNAPNALYMKEAVLLLTEFPTKFNLSEVLNLIPSITTVDELNVFLLRSYKAIVGKQRWNSVTANIRKAEDTRLAAKLVDLESRYVVVDDNRVCPECLKRLGNSVISVHSPRGQVTHLGCKDRFSVKLQRTQEYTKQDTI</sequence>
<proteinExistence type="inferred from homology"/>
<dbReference type="Pfam" id="PF10366">
    <property type="entry name" value="Vps39_1"/>
    <property type="match status" value="1"/>
</dbReference>
<dbReference type="PANTHER" id="PTHR12894:SF49">
    <property type="entry name" value="VAM6_VPS39-LIKE PROTEIN"/>
    <property type="match status" value="1"/>
</dbReference>
<dbReference type="Proteomes" id="UP000310689">
    <property type="component" value="Unassembled WGS sequence"/>
</dbReference>
<accession>A0A4T0IG86</accession>
<feature type="compositionally biased region" description="Polar residues" evidence="4">
    <location>
        <begin position="456"/>
        <end position="474"/>
    </location>
</feature>
<dbReference type="GO" id="GO:0012505">
    <property type="term" value="C:endomembrane system"/>
    <property type="evidence" value="ECO:0007669"/>
    <property type="project" value="UniProtKB-SubCell"/>
</dbReference>
<evidence type="ECO:0000256" key="2">
    <source>
        <dbReference type="ARBA" id="ARBA00023136"/>
    </source>
</evidence>
<dbReference type="InterPro" id="IPR032914">
    <property type="entry name" value="Vam6/VPS39/TRAP1"/>
</dbReference>
<feature type="compositionally biased region" description="Low complexity" evidence="4">
    <location>
        <begin position="833"/>
        <end position="856"/>
    </location>
</feature>
<evidence type="ECO:0000256" key="4">
    <source>
        <dbReference type="SAM" id="MobiDB-lite"/>
    </source>
</evidence>
<protein>
    <recommendedName>
        <fullName evidence="9">CNH domain-containing protein</fullName>
    </recommendedName>
</protein>
<evidence type="ECO:0000256" key="3">
    <source>
        <dbReference type="ARBA" id="ARBA00038201"/>
    </source>
</evidence>
<feature type="region of interest" description="Disordered" evidence="4">
    <location>
        <begin position="833"/>
        <end position="857"/>
    </location>
</feature>
<comment type="subcellular location">
    <subcellularLocation>
        <location evidence="1">Endomembrane system</location>
        <topology evidence="1">Peripheral membrane protein</topology>
    </subcellularLocation>
</comment>